<dbReference type="EMBL" id="JAWDGP010003399">
    <property type="protein sequence ID" value="KAK3774656.1"/>
    <property type="molecule type" value="Genomic_DNA"/>
</dbReference>
<dbReference type="AlphaFoldDB" id="A0AAE0ZTJ2"/>
<keyword evidence="5" id="KW-1185">Reference proteome</keyword>
<protein>
    <recommendedName>
        <fullName evidence="3">PH domain-containing protein</fullName>
    </recommendedName>
</protein>
<reference evidence="4" key="1">
    <citation type="journal article" date="2023" name="G3 (Bethesda)">
        <title>A reference genome for the long-term kleptoplast-retaining sea slug Elysia crispata morphotype clarki.</title>
        <authorList>
            <person name="Eastman K.E."/>
            <person name="Pendleton A.L."/>
            <person name="Shaikh M.A."/>
            <person name="Suttiyut T."/>
            <person name="Ogas R."/>
            <person name="Tomko P."/>
            <person name="Gavelis G."/>
            <person name="Widhalm J.R."/>
            <person name="Wisecaver J.H."/>
        </authorList>
    </citation>
    <scope>NUCLEOTIDE SEQUENCE</scope>
    <source>
        <strain evidence="4">ECLA1</strain>
    </source>
</reference>
<proteinExistence type="predicted"/>
<dbReference type="Proteomes" id="UP001283361">
    <property type="component" value="Unassembled WGS sequence"/>
</dbReference>
<dbReference type="PANTHER" id="PTHR12187">
    <property type="entry name" value="AGAP000124-PA"/>
    <property type="match status" value="1"/>
</dbReference>
<dbReference type="SMART" id="SM00233">
    <property type="entry name" value="PH"/>
    <property type="match status" value="1"/>
</dbReference>
<organism evidence="4 5">
    <name type="scientific">Elysia crispata</name>
    <name type="common">lettuce slug</name>
    <dbReference type="NCBI Taxonomy" id="231223"/>
    <lineage>
        <taxon>Eukaryota</taxon>
        <taxon>Metazoa</taxon>
        <taxon>Spiralia</taxon>
        <taxon>Lophotrochozoa</taxon>
        <taxon>Mollusca</taxon>
        <taxon>Gastropoda</taxon>
        <taxon>Heterobranchia</taxon>
        <taxon>Euthyneura</taxon>
        <taxon>Panpulmonata</taxon>
        <taxon>Sacoglossa</taxon>
        <taxon>Placobranchoidea</taxon>
        <taxon>Plakobranchidae</taxon>
        <taxon>Elysia</taxon>
    </lineage>
</organism>
<accession>A0AAE0ZTJ2</accession>
<dbReference type="PROSITE" id="PS50003">
    <property type="entry name" value="PH_DOMAIN"/>
    <property type="match status" value="1"/>
</dbReference>
<sequence>MRFNSKELTVMLQQTAKFDKEGYLLMKDKQDGFFKKSEAYINRYVRLKGNLLFYFKHKDGKSEPLGVIILERCVVDLALDDEIENGFLLVIEGEDQSIRFAASSESVRDSWIQALHVSSHECLKMQLQSLREQVHTKTGVDPMHLPVQPNSSVDFESHSDNASQDPVLEICLACSNLPNDSSDMPPNVLVVLHTMLPPQQQTWLHHNHTEIVEKNSSPQFLKTIGFGDKYGIDTSTRVRITVHHVVERMTGTMTQLGQAIFTLQDILRKHDLTLQLTLRNYETKEQGEVTCTAWINDERVSFENLQTQQSGSYNKRPRTVSLGRHSHNLQAHFNDIIKRSFRFATNNEKSMLQMSEYMAESRWTFELPVQLLRLWVNEEKRMISLLQDLGELVPDWETHQLLWIRLGAAAAEYYTNSMDNLMEMSGVTFKRSADRLKADLEFIPINLHVERMLVSEDAGSRGKLYDMTTMGAFTAHCRDGKNGGLSRLLYQLRRGYYEDTGDEQEGSTDIHQYQQQRTRIQKACTVLNEVTELRQQLKAGCERLSQVAVAADIGKVQSLLFNMKNKTSRLTAVCAEPIVLQAAESYLTAKRNADTSEGGDASSLRNMADMGSESQTQQNWKWSGSNFVKSPTMEPWEVTRLNVEAAFVCLQSIVEELTRQASQKITDQLLMDDIPGMESNHGTASMTLEEELRPALSKFQGCLEIVWARLSLFLTFLAIMENKNQVKAAHDAKIRRDIVNAHAITTLVSTFAACTLNHDLVSEPAFWQQLLSVGLLFQVEGLLSCYGNEAIMIEDTIIAVEDLSYVTLRLVAETEEEESNCSAAPKANLGEFVFEGAHPEINRHNIIIDMPVQAEVFAQLPRELQEGRQIRIVPILFNIGITEKATLAEKLGTTGLQDKLNMDSFAKIYEYYAQYCKHFEDPLDPSGGVNSLAHRIKILQNNVMTRKSKNVEVLHVAAEVTRAMRGLRAIMCKSGKDRTSMAVTLEMVHILQRNHNLASHVFMQSLDCLRSVGCRRENTLKNTGTKKYAFATLQMLYIPKLYRAPSGTYGNVQT</sequence>
<name>A0AAE0ZTJ2_9GAST</name>
<dbReference type="InterPro" id="IPR035892">
    <property type="entry name" value="C2_domain_sf"/>
</dbReference>
<feature type="domain" description="PH" evidence="3">
    <location>
        <begin position="17"/>
        <end position="120"/>
    </location>
</feature>
<evidence type="ECO:0000313" key="4">
    <source>
        <dbReference type="EMBL" id="KAK3774656.1"/>
    </source>
</evidence>
<evidence type="ECO:0000256" key="1">
    <source>
        <dbReference type="ARBA" id="ARBA00022801"/>
    </source>
</evidence>
<evidence type="ECO:0000313" key="5">
    <source>
        <dbReference type="Proteomes" id="UP001283361"/>
    </source>
</evidence>
<dbReference type="Gene3D" id="2.60.40.150">
    <property type="entry name" value="C2 domain"/>
    <property type="match status" value="1"/>
</dbReference>
<evidence type="ECO:0000259" key="3">
    <source>
        <dbReference type="PROSITE" id="PS50003"/>
    </source>
</evidence>
<keyword evidence="1" id="KW-0378">Hydrolase</keyword>
<dbReference type="GO" id="GO:0005737">
    <property type="term" value="C:cytoplasm"/>
    <property type="evidence" value="ECO:0007669"/>
    <property type="project" value="TreeGrafter"/>
</dbReference>
<dbReference type="InterPro" id="IPR001849">
    <property type="entry name" value="PH_domain"/>
</dbReference>
<dbReference type="SUPFAM" id="SSF50729">
    <property type="entry name" value="PH domain-like"/>
    <property type="match status" value="1"/>
</dbReference>
<evidence type="ECO:0000256" key="2">
    <source>
        <dbReference type="ARBA" id="ARBA00023098"/>
    </source>
</evidence>
<keyword evidence="2" id="KW-0443">Lipid metabolism</keyword>
<dbReference type="GO" id="GO:0016316">
    <property type="term" value="F:phosphatidylinositol-3,4-bisphosphate 4-phosphatase activity"/>
    <property type="evidence" value="ECO:0007669"/>
    <property type="project" value="InterPro"/>
</dbReference>
<comment type="caution">
    <text evidence="4">The sequence shown here is derived from an EMBL/GenBank/DDBJ whole genome shotgun (WGS) entry which is preliminary data.</text>
</comment>
<dbReference type="Pfam" id="PF00169">
    <property type="entry name" value="PH"/>
    <property type="match status" value="1"/>
</dbReference>
<dbReference type="InterPro" id="IPR011993">
    <property type="entry name" value="PH-like_dom_sf"/>
</dbReference>
<gene>
    <name evidence="4" type="ORF">RRG08_035084</name>
</gene>
<dbReference type="PANTHER" id="PTHR12187:SF11">
    <property type="entry name" value="PHOSPHATIDYLINOSITOL-3,4-BISPHOSPHATE 4-PHOSPHATASE"/>
    <property type="match status" value="1"/>
</dbReference>
<dbReference type="Gene3D" id="2.30.29.30">
    <property type="entry name" value="Pleckstrin-homology domain (PH domain)/Phosphotyrosine-binding domain (PTB)"/>
    <property type="match status" value="1"/>
</dbReference>
<dbReference type="InterPro" id="IPR039034">
    <property type="entry name" value="INPP4"/>
</dbReference>